<dbReference type="Pfam" id="PF03606">
    <property type="entry name" value="DcuC"/>
    <property type="match status" value="1"/>
</dbReference>
<evidence type="ECO:0000256" key="6">
    <source>
        <dbReference type="SAM" id="Phobius"/>
    </source>
</evidence>
<comment type="caution">
    <text evidence="7">The sequence shown here is derived from an EMBL/GenBank/DDBJ whole genome shotgun (WGS) entry which is preliminary data.</text>
</comment>
<dbReference type="GO" id="GO:0005886">
    <property type="term" value="C:plasma membrane"/>
    <property type="evidence" value="ECO:0007669"/>
    <property type="project" value="UniProtKB-SubCell"/>
</dbReference>
<evidence type="ECO:0000313" key="7">
    <source>
        <dbReference type="EMBL" id="ETJ34717.1"/>
    </source>
</evidence>
<dbReference type="AlphaFoldDB" id="W1XWS9"/>
<comment type="subcellular location">
    <subcellularLocation>
        <location evidence="1">Cell membrane</location>
        <topology evidence="1">Multi-pass membrane protein</topology>
    </subcellularLocation>
</comment>
<sequence>QKDPTKSLVYSHREEDLKHFNVDAVANVESTLSKKQKQVLVLFVLTFVLMIMSFIPWTDLKVTIFESFNKWLIGLPFI</sequence>
<reference evidence="7" key="1">
    <citation type="submission" date="2013-12" db="EMBL/GenBank/DDBJ databases">
        <title>A Varibaculum cambriense genome reconstructed from a premature infant gut community with otherwise low bacterial novelty that shifts toward anaerobic metabolism during the third week of life.</title>
        <authorList>
            <person name="Brown C.T."/>
            <person name="Sharon I."/>
            <person name="Thomas B.C."/>
            <person name="Castelle C.J."/>
            <person name="Morowitz M.J."/>
            <person name="Banfield J.F."/>
        </authorList>
    </citation>
    <scope>NUCLEOTIDE SEQUENCE</scope>
</reference>
<organism evidence="7">
    <name type="scientific">human gut metagenome</name>
    <dbReference type="NCBI Taxonomy" id="408170"/>
    <lineage>
        <taxon>unclassified sequences</taxon>
        <taxon>metagenomes</taxon>
        <taxon>organismal metagenomes</taxon>
    </lineage>
</organism>
<evidence type="ECO:0000256" key="2">
    <source>
        <dbReference type="ARBA" id="ARBA00022475"/>
    </source>
</evidence>
<accession>W1XWS9</accession>
<feature type="non-terminal residue" evidence="7">
    <location>
        <position position="1"/>
    </location>
</feature>
<keyword evidence="3 6" id="KW-0812">Transmembrane</keyword>
<evidence type="ECO:0000256" key="1">
    <source>
        <dbReference type="ARBA" id="ARBA00004651"/>
    </source>
</evidence>
<dbReference type="InterPro" id="IPR018385">
    <property type="entry name" value="C4_dicarb_anaerob_car-like"/>
</dbReference>
<keyword evidence="5 6" id="KW-0472">Membrane</keyword>
<evidence type="ECO:0000256" key="5">
    <source>
        <dbReference type="ARBA" id="ARBA00023136"/>
    </source>
</evidence>
<gene>
    <name evidence="7" type="ORF">Q604_UNBC10865G0001</name>
</gene>
<keyword evidence="4 6" id="KW-1133">Transmembrane helix</keyword>
<feature type="non-terminal residue" evidence="7">
    <location>
        <position position="78"/>
    </location>
</feature>
<feature type="transmembrane region" description="Helical" evidence="6">
    <location>
        <begin position="39"/>
        <end position="57"/>
    </location>
</feature>
<evidence type="ECO:0000256" key="3">
    <source>
        <dbReference type="ARBA" id="ARBA00022692"/>
    </source>
</evidence>
<proteinExistence type="predicted"/>
<dbReference type="EMBL" id="AZMM01010865">
    <property type="protein sequence ID" value="ETJ34717.1"/>
    <property type="molecule type" value="Genomic_DNA"/>
</dbReference>
<keyword evidence="2" id="KW-1003">Cell membrane</keyword>
<name>W1XWS9_9ZZZZ</name>
<protein>
    <submittedName>
        <fullName evidence="7">C4-dicarboxylate anaerobic carrier</fullName>
    </submittedName>
</protein>
<evidence type="ECO:0000256" key="4">
    <source>
        <dbReference type="ARBA" id="ARBA00022989"/>
    </source>
</evidence>